<reference evidence="2 3" key="1">
    <citation type="submission" date="2015-12" db="EMBL/GenBank/DDBJ databases">
        <title>Draft genome sequence of the thermoanaerobe Thermotalea metallivorans, an isolate from the runoff channel of the Great Artesian Basin, Australia.</title>
        <authorList>
            <person name="Patel B.K."/>
        </authorList>
    </citation>
    <scope>NUCLEOTIDE SEQUENCE [LARGE SCALE GENOMIC DNA]</scope>
    <source>
        <strain evidence="2 3">B2-1</strain>
    </source>
</reference>
<dbReference type="OrthoDB" id="1954102at2"/>
<dbReference type="Pfam" id="PF19610">
    <property type="entry name" value="DUF6115"/>
    <property type="match status" value="1"/>
</dbReference>
<dbReference type="InterPro" id="IPR046118">
    <property type="entry name" value="DUF6115"/>
</dbReference>
<dbReference type="Proteomes" id="UP000070456">
    <property type="component" value="Unassembled WGS sequence"/>
</dbReference>
<evidence type="ECO:0000313" key="2">
    <source>
        <dbReference type="EMBL" id="KXG75778.1"/>
    </source>
</evidence>
<evidence type="ECO:0000256" key="1">
    <source>
        <dbReference type="SAM" id="Phobius"/>
    </source>
</evidence>
<dbReference type="RefSeq" id="WP_068556130.1">
    <property type="nucleotide sequence ID" value="NZ_LOEE01000031.1"/>
</dbReference>
<keyword evidence="1" id="KW-1133">Transmembrane helix</keyword>
<comment type="caution">
    <text evidence="2">The sequence shown here is derived from an EMBL/GenBank/DDBJ whole genome shotgun (WGS) entry which is preliminary data.</text>
</comment>
<accession>A0A140L5F3</accession>
<keyword evidence="1" id="KW-0472">Membrane</keyword>
<name>A0A140L5F3_9FIRM</name>
<evidence type="ECO:0000313" key="3">
    <source>
        <dbReference type="Proteomes" id="UP000070456"/>
    </source>
</evidence>
<proteinExistence type="predicted"/>
<gene>
    <name evidence="2" type="ORF">AN619_15320</name>
</gene>
<feature type="transmembrane region" description="Helical" evidence="1">
    <location>
        <begin position="6"/>
        <end position="25"/>
    </location>
</feature>
<sequence length="178" mass="20076">MTNTLLNYILFFIGALIVLVSFLFLKKYKGSFFSDPMAALKEEEKKLIDCIEIAEDIIKELNAVSDHIIQNIDAKAAEICQILEEADKIRKNQTDFFLENISEPLGHIAAVKCEVTEGRGGRLGIEKGDRENEEEMADAMEVNKIFSLHDQGYTSSQIAKQLNKGIGEVQLILNLRKR</sequence>
<organism evidence="2 3">
    <name type="scientific">Thermotalea metallivorans</name>
    <dbReference type="NCBI Taxonomy" id="520762"/>
    <lineage>
        <taxon>Bacteria</taxon>
        <taxon>Bacillati</taxon>
        <taxon>Bacillota</taxon>
        <taxon>Clostridia</taxon>
        <taxon>Peptostreptococcales</taxon>
        <taxon>Thermotaleaceae</taxon>
        <taxon>Thermotalea</taxon>
    </lineage>
</organism>
<protein>
    <submittedName>
        <fullName evidence="2">Uncharacterized protein</fullName>
    </submittedName>
</protein>
<dbReference type="STRING" id="520762.AN619_15320"/>
<keyword evidence="1" id="KW-0812">Transmembrane</keyword>
<dbReference type="EMBL" id="LOEE01000031">
    <property type="protein sequence ID" value="KXG75778.1"/>
    <property type="molecule type" value="Genomic_DNA"/>
</dbReference>
<dbReference type="AlphaFoldDB" id="A0A140L5F3"/>
<keyword evidence="3" id="KW-1185">Reference proteome</keyword>